<feature type="region of interest" description="Disordered" evidence="1">
    <location>
        <begin position="1"/>
        <end position="20"/>
    </location>
</feature>
<protein>
    <submittedName>
        <fullName evidence="2">Uncharacterized protein</fullName>
    </submittedName>
</protein>
<sequence>MTGGMAASRAEGRQKTKGGRLPAKSIAGFLLSLLKAF</sequence>
<proteinExistence type="predicted"/>
<dbReference type="Proteomes" id="UP000075683">
    <property type="component" value="Unassembled WGS sequence"/>
</dbReference>
<evidence type="ECO:0000313" key="3">
    <source>
        <dbReference type="Proteomes" id="UP000075683"/>
    </source>
</evidence>
<dbReference type="EMBL" id="LQYT01000094">
    <property type="protein sequence ID" value="KYD12188.1"/>
    <property type="molecule type" value="Genomic_DNA"/>
</dbReference>
<evidence type="ECO:0000256" key="1">
    <source>
        <dbReference type="SAM" id="MobiDB-lite"/>
    </source>
</evidence>
<gene>
    <name evidence="2" type="ORF">B4135_3102</name>
</gene>
<evidence type="ECO:0000313" key="2">
    <source>
        <dbReference type="EMBL" id="KYD12188.1"/>
    </source>
</evidence>
<accession>A0A150LIN8</accession>
<dbReference type="AlphaFoldDB" id="A0A150LIN8"/>
<name>A0A150LIN8_9BACI</name>
<organism evidence="2 3">
    <name type="scientific">Caldibacillus debilis</name>
    <dbReference type="NCBI Taxonomy" id="301148"/>
    <lineage>
        <taxon>Bacteria</taxon>
        <taxon>Bacillati</taxon>
        <taxon>Bacillota</taxon>
        <taxon>Bacilli</taxon>
        <taxon>Bacillales</taxon>
        <taxon>Bacillaceae</taxon>
        <taxon>Caldibacillus</taxon>
    </lineage>
</organism>
<reference evidence="2 3" key="1">
    <citation type="submission" date="2016-01" db="EMBL/GenBank/DDBJ databases">
        <title>Draft Genome Sequences of Seven Thermophilic Sporeformers Isolated from Foods.</title>
        <authorList>
            <person name="Berendsen E.M."/>
            <person name="Wells-Bennik M.H."/>
            <person name="Krawcyk A.O."/>
            <person name="De Jong A."/>
            <person name="Holsappel S."/>
            <person name="Eijlander R.T."/>
            <person name="Kuipers O.P."/>
        </authorList>
    </citation>
    <scope>NUCLEOTIDE SEQUENCE [LARGE SCALE GENOMIC DNA]</scope>
    <source>
        <strain evidence="2 3">B4135</strain>
    </source>
</reference>
<comment type="caution">
    <text evidence="2">The sequence shown here is derived from an EMBL/GenBank/DDBJ whole genome shotgun (WGS) entry which is preliminary data.</text>
</comment>